<keyword evidence="1" id="KW-1043">Host membrane</keyword>
<gene>
    <name evidence="2" type="ORF">14Stepyanka_00011</name>
</gene>
<keyword evidence="1" id="KW-1160">Virus entry into host cell</keyword>
<comment type="function">
    <text evidence="1">Component of the cylindrical core that assembles on the inner surface of the capsid during capsid formation and plays a role in viral DNA ejection into the host cell. The inner core is composed of stacked rings of gp14, gp15 and gp16 proteins. Following binding to the host cell surface, the internal core is disassembled and gp14 is ejected along with gp15 and gp16 into the infected cell. May form a simple channel spanning the outer membrane.</text>
</comment>
<keyword evidence="1" id="KW-1033">Host cell outer membrane</keyword>
<dbReference type="Proteomes" id="UP001059605">
    <property type="component" value="Genome"/>
</dbReference>
<proteinExistence type="inferred from homology"/>
<organism evidence="2 3">
    <name type="scientific">Erwinia phage Stepyanka</name>
    <dbReference type="NCBI Taxonomy" id="2961688"/>
    <lineage>
        <taxon>Viruses</taxon>
        <taxon>Duplodnaviria</taxon>
        <taxon>Heunggongvirae</taxon>
        <taxon>Uroviricota</taxon>
        <taxon>Caudoviricetes</taxon>
        <taxon>Autographivirales</taxon>
        <taxon>Autotranscriptaviridae</taxon>
        <taxon>Studiervirinae</taxon>
        <taxon>Elunavirus</taxon>
        <taxon>Elunavirus stepyanka</taxon>
    </lineage>
</organism>
<keyword evidence="1" id="KW-1171">Viral genome ejection through host cell envelope</keyword>
<protein>
    <recommendedName>
        <fullName evidence="1">Internal virion protein gp14</fullName>
    </recommendedName>
</protein>
<comment type="similarity">
    <text evidence="1">Belongs to the T7virus internal virion protein gp14 family.</text>
</comment>
<sequence>MCWMVAIPIAMAVGQQVMSGAQGNQAVAAQNDQSRRQAINMVGAMNINNANMSLQAQDTLDSASQDLSLKSMEKVQALGTVAAAIGEGNLEGRSMDRIQRVTEGDYIRAANGVRDNYKRDYASIFAQQLGAHTDTINKVKELQKSEGKVKGALEQIVDPLGIGVSKLYGLTDVVGQKVYGDKARSKLNSDSAKAANK</sequence>
<dbReference type="Pfam" id="PF24072">
    <property type="entry name" value="T7_gp14"/>
    <property type="match status" value="1"/>
</dbReference>
<keyword evidence="3" id="KW-1185">Reference proteome</keyword>
<accession>A0A9E7T1M1</accession>
<dbReference type="EMBL" id="ON715521">
    <property type="protein sequence ID" value="UTQ80030.1"/>
    <property type="molecule type" value="Genomic_DNA"/>
</dbReference>
<dbReference type="HAMAP" id="MF_04118">
    <property type="entry name" value="GP14_T7"/>
    <property type="match status" value="1"/>
</dbReference>
<keyword evidence="1" id="KW-1162">Viral penetration into host cytoplasm</keyword>
<comment type="subunit">
    <text evidence="1">Interacts with the portal protein. Interacts with gp15.</text>
</comment>
<dbReference type="GO" id="GO:0099002">
    <property type="term" value="P:symbiont genome ejection through host cell envelope, short tail mechanism"/>
    <property type="evidence" value="ECO:0007669"/>
    <property type="project" value="UniProtKB-UniRule"/>
</dbReference>
<evidence type="ECO:0000313" key="3">
    <source>
        <dbReference type="Proteomes" id="UP001059605"/>
    </source>
</evidence>
<dbReference type="GO" id="GO:0044423">
    <property type="term" value="C:virion component"/>
    <property type="evidence" value="ECO:0007669"/>
    <property type="project" value="UniProtKB-UniRule"/>
</dbReference>
<keyword evidence="1" id="KW-0946">Virion</keyword>
<evidence type="ECO:0000256" key="1">
    <source>
        <dbReference type="HAMAP-Rule" id="MF_04118"/>
    </source>
</evidence>
<dbReference type="InterPro" id="IPR038996">
    <property type="entry name" value="Gp14"/>
</dbReference>
<reference evidence="2" key="1">
    <citation type="submission" date="2022-06" db="EMBL/GenBank/DDBJ databases">
        <title>Characterization of Erwinia amylovora bacteriophages.</title>
        <authorList>
            <person name="Besarab N.V."/>
            <person name="Letarov A.V."/>
            <person name="Babenko V.V."/>
            <person name="Kulikov E.E."/>
            <person name="Belalov I.S."/>
            <person name="Lagonenko A.L."/>
        </authorList>
    </citation>
    <scope>NUCLEOTIDE SEQUENCE</scope>
</reference>
<keyword evidence="1" id="KW-0472">Membrane</keyword>
<keyword evidence="1" id="KW-1244">Viral short tail ejection system</keyword>
<comment type="subcellular location">
    <subcellularLocation>
        <location evidence="1">Virion</location>
    </subcellularLocation>
    <subcellularLocation>
        <location evidence="1">Host cell outer membrane</location>
    </subcellularLocation>
</comment>
<evidence type="ECO:0000313" key="2">
    <source>
        <dbReference type="EMBL" id="UTQ80030.1"/>
    </source>
</evidence>
<dbReference type="GO" id="GO:0020002">
    <property type="term" value="C:host cell plasma membrane"/>
    <property type="evidence" value="ECO:0007669"/>
    <property type="project" value="UniProtKB-SubCell"/>
</dbReference>
<name>A0A9E7T1M1_9CAUD</name>